<gene>
    <name evidence="2" type="ORF">GC097_07335</name>
</gene>
<keyword evidence="1" id="KW-0472">Membrane</keyword>
<dbReference type="Gene3D" id="2.60.40.420">
    <property type="entry name" value="Cupredoxins - blue copper proteins"/>
    <property type="match status" value="1"/>
</dbReference>
<evidence type="ECO:0000313" key="2">
    <source>
        <dbReference type="EMBL" id="NOU99824.1"/>
    </source>
</evidence>
<evidence type="ECO:0000256" key="1">
    <source>
        <dbReference type="SAM" id="Phobius"/>
    </source>
</evidence>
<keyword evidence="1" id="KW-1133">Transmembrane helix</keyword>
<sequence length="292" mass="31158">MLLNVGSLVIIALYTGYNIFYLFRMRDKLKGTMGSLFAMMIAFVASAAFGLVSAQAYQANILLSIALAALFAVISGFISGRPNGLQSAINSVLIGCLGAMAGVLLGVMLIVSNKVIVAADTVFLIFMFLTQKWMEWQSNRVEQKAKPTKGSKNKAKPAAASYKGTIILAAVLVVFGVGILLQKNHIQIGAIGQPQTQVAVVDEKNDLQIANIQVNRSGISPKNTEFKPKQMIKAIVNVNANAGTGLKLKSPILGIDASLNPGDNVFLMNNPQPGTYEYTVEPGGFKGTFTVK</sequence>
<feature type="transmembrane region" description="Helical" evidence="1">
    <location>
        <begin position="35"/>
        <end position="55"/>
    </location>
</feature>
<keyword evidence="1" id="KW-0812">Transmembrane</keyword>
<protein>
    <recommendedName>
        <fullName evidence="4">EfeO-type cupredoxin-like domain-containing protein</fullName>
    </recommendedName>
</protein>
<feature type="transmembrane region" description="Helical" evidence="1">
    <location>
        <begin position="6"/>
        <end position="23"/>
    </location>
</feature>
<name>A0ABX1ZLD6_9BACL</name>
<reference evidence="2 3" key="1">
    <citation type="submission" date="2019-10" db="EMBL/GenBank/DDBJ databases">
        <title>Description of Paenibacillus pedi sp. nov.</title>
        <authorList>
            <person name="Carlier A."/>
            <person name="Qi S."/>
        </authorList>
    </citation>
    <scope>NUCLEOTIDE SEQUENCE [LARGE SCALE GENOMIC DNA]</scope>
    <source>
        <strain evidence="2 3">LMG 31457</strain>
    </source>
</reference>
<dbReference type="InterPro" id="IPR008972">
    <property type="entry name" value="Cupredoxin"/>
</dbReference>
<proteinExistence type="predicted"/>
<dbReference type="Proteomes" id="UP000618579">
    <property type="component" value="Unassembled WGS sequence"/>
</dbReference>
<feature type="transmembrane region" description="Helical" evidence="1">
    <location>
        <begin position="61"/>
        <end position="80"/>
    </location>
</feature>
<feature type="transmembrane region" description="Helical" evidence="1">
    <location>
        <begin position="92"/>
        <end position="110"/>
    </location>
</feature>
<evidence type="ECO:0008006" key="4">
    <source>
        <dbReference type="Google" id="ProtNLM"/>
    </source>
</evidence>
<evidence type="ECO:0000313" key="3">
    <source>
        <dbReference type="Proteomes" id="UP000618579"/>
    </source>
</evidence>
<dbReference type="RefSeq" id="WP_171682678.1">
    <property type="nucleotide sequence ID" value="NZ_WHNZ01000015.1"/>
</dbReference>
<comment type="caution">
    <text evidence="2">The sequence shown here is derived from an EMBL/GenBank/DDBJ whole genome shotgun (WGS) entry which is preliminary data.</text>
</comment>
<feature type="transmembrane region" description="Helical" evidence="1">
    <location>
        <begin position="160"/>
        <end position="181"/>
    </location>
</feature>
<keyword evidence="3" id="KW-1185">Reference proteome</keyword>
<dbReference type="EMBL" id="WHNZ01000015">
    <property type="protein sequence ID" value="NOU99824.1"/>
    <property type="molecule type" value="Genomic_DNA"/>
</dbReference>
<accession>A0ABX1ZLD6</accession>
<organism evidence="2 3">
    <name type="scientific">Paenibacillus planticolens</name>
    <dbReference type="NCBI Taxonomy" id="2654976"/>
    <lineage>
        <taxon>Bacteria</taxon>
        <taxon>Bacillati</taxon>
        <taxon>Bacillota</taxon>
        <taxon>Bacilli</taxon>
        <taxon>Bacillales</taxon>
        <taxon>Paenibacillaceae</taxon>
        <taxon>Paenibacillus</taxon>
    </lineage>
</organism>